<dbReference type="Proteomes" id="UP000007305">
    <property type="component" value="Chromosome 6"/>
</dbReference>
<evidence type="ECO:0000313" key="10">
    <source>
        <dbReference type="Proteomes" id="UP000007305"/>
    </source>
</evidence>
<evidence type="ECO:0000256" key="5">
    <source>
        <dbReference type="ARBA" id="ARBA00046288"/>
    </source>
</evidence>
<feature type="domain" description="Serine-threonine/tyrosine-protein kinase catalytic" evidence="8">
    <location>
        <begin position="275"/>
        <end position="363"/>
    </location>
</feature>
<evidence type="ECO:0000256" key="4">
    <source>
        <dbReference type="ARBA" id="ARBA00023136"/>
    </source>
</evidence>
<dbReference type="Pfam" id="PF07714">
    <property type="entry name" value="PK_Tyr_Ser-Thr"/>
    <property type="match status" value="1"/>
</dbReference>
<protein>
    <recommendedName>
        <fullName evidence="8">Serine-threonine/tyrosine-protein kinase catalytic domain-containing protein</fullName>
    </recommendedName>
</protein>
<dbReference type="EnsemblPlants" id="Zm00001eb286460_T002">
    <property type="protein sequence ID" value="Zm00001eb286460_P002"/>
    <property type="gene ID" value="Zm00001eb286460"/>
</dbReference>
<comment type="subcellular location">
    <subcellularLocation>
        <location evidence="5">Endomembrane system</location>
        <topology evidence="5">Single-pass type I membrane protein</topology>
    </subcellularLocation>
</comment>
<name>A0A804PZ24_MAIZE</name>
<dbReference type="InParanoid" id="A0A804PZ24"/>
<evidence type="ECO:0000313" key="9">
    <source>
        <dbReference type="EnsemblPlants" id="Zm00001eb286460_P002"/>
    </source>
</evidence>
<feature type="region of interest" description="Disordered" evidence="6">
    <location>
        <begin position="39"/>
        <end position="75"/>
    </location>
</feature>
<reference evidence="10" key="1">
    <citation type="journal article" date="2009" name="Science">
        <title>The B73 maize genome: complexity, diversity, and dynamics.</title>
        <authorList>
            <person name="Schnable P.S."/>
            <person name="Ware D."/>
            <person name="Fulton R.S."/>
            <person name="Stein J.C."/>
            <person name="Wei F."/>
            <person name="Pasternak S."/>
            <person name="Liang C."/>
            <person name="Zhang J."/>
            <person name="Fulton L."/>
            <person name="Graves T.A."/>
            <person name="Minx P."/>
            <person name="Reily A.D."/>
            <person name="Courtney L."/>
            <person name="Kruchowski S.S."/>
            <person name="Tomlinson C."/>
            <person name="Strong C."/>
            <person name="Delehaunty K."/>
            <person name="Fronick C."/>
            <person name="Courtney B."/>
            <person name="Rock S.M."/>
            <person name="Belter E."/>
            <person name="Du F."/>
            <person name="Kim K."/>
            <person name="Abbott R.M."/>
            <person name="Cotton M."/>
            <person name="Levy A."/>
            <person name="Marchetto P."/>
            <person name="Ochoa K."/>
            <person name="Jackson S.M."/>
            <person name="Gillam B."/>
            <person name="Chen W."/>
            <person name="Yan L."/>
            <person name="Higginbotham J."/>
            <person name="Cardenas M."/>
            <person name="Waligorski J."/>
            <person name="Applebaum E."/>
            <person name="Phelps L."/>
            <person name="Falcone J."/>
            <person name="Kanchi K."/>
            <person name="Thane T."/>
            <person name="Scimone A."/>
            <person name="Thane N."/>
            <person name="Henke J."/>
            <person name="Wang T."/>
            <person name="Ruppert J."/>
            <person name="Shah N."/>
            <person name="Rotter K."/>
            <person name="Hodges J."/>
            <person name="Ingenthron E."/>
            <person name="Cordes M."/>
            <person name="Kohlberg S."/>
            <person name="Sgro J."/>
            <person name="Delgado B."/>
            <person name="Mead K."/>
            <person name="Chinwalla A."/>
            <person name="Leonard S."/>
            <person name="Crouse K."/>
            <person name="Collura K."/>
            <person name="Kudrna D."/>
            <person name="Currie J."/>
            <person name="He R."/>
            <person name="Angelova A."/>
            <person name="Rajasekar S."/>
            <person name="Mueller T."/>
            <person name="Lomeli R."/>
            <person name="Scara G."/>
            <person name="Ko A."/>
            <person name="Delaney K."/>
            <person name="Wissotski M."/>
            <person name="Lopez G."/>
            <person name="Campos D."/>
            <person name="Braidotti M."/>
            <person name="Ashley E."/>
            <person name="Golser W."/>
            <person name="Kim H."/>
            <person name="Lee S."/>
            <person name="Lin J."/>
            <person name="Dujmic Z."/>
            <person name="Kim W."/>
            <person name="Talag J."/>
            <person name="Zuccolo A."/>
            <person name="Fan C."/>
            <person name="Sebastian A."/>
            <person name="Kramer M."/>
            <person name="Spiegel L."/>
            <person name="Nascimento L."/>
            <person name="Zutavern T."/>
            <person name="Miller B."/>
            <person name="Ambroise C."/>
            <person name="Muller S."/>
            <person name="Spooner W."/>
            <person name="Narechania A."/>
            <person name="Ren L."/>
            <person name="Wei S."/>
            <person name="Kumari S."/>
            <person name="Faga B."/>
            <person name="Levy M.J."/>
            <person name="McMahan L."/>
            <person name="Van Buren P."/>
            <person name="Vaughn M.W."/>
            <person name="Ying K."/>
            <person name="Yeh C.-T."/>
            <person name="Emrich S.J."/>
            <person name="Jia Y."/>
            <person name="Kalyanaraman A."/>
            <person name="Hsia A.-P."/>
            <person name="Barbazuk W.B."/>
            <person name="Baucom R.S."/>
            <person name="Brutnell T.P."/>
            <person name="Carpita N.C."/>
            <person name="Chaparro C."/>
            <person name="Chia J.-M."/>
            <person name="Deragon J.-M."/>
            <person name="Estill J.C."/>
            <person name="Fu Y."/>
            <person name="Jeddeloh J.A."/>
            <person name="Han Y."/>
            <person name="Lee H."/>
            <person name="Li P."/>
            <person name="Lisch D.R."/>
            <person name="Liu S."/>
            <person name="Liu Z."/>
            <person name="Nagel D.H."/>
            <person name="McCann M.C."/>
            <person name="SanMiguel P."/>
            <person name="Myers A.M."/>
            <person name="Nettleton D."/>
            <person name="Nguyen J."/>
            <person name="Penning B.W."/>
            <person name="Ponnala L."/>
            <person name="Schneider K.L."/>
            <person name="Schwartz D.C."/>
            <person name="Sharma A."/>
            <person name="Soderlund C."/>
            <person name="Springer N.M."/>
            <person name="Sun Q."/>
            <person name="Wang H."/>
            <person name="Waterman M."/>
            <person name="Westerman R."/>
            <person name="Wolfgruber T.K."/>
            <person name="Yang L."/>
            <person name="Yu Y."/>
            <person name="Zhang L."/>
            <person name="Zhou S."/>
            <person name="Zhu Q."/>
            <person name="Bennetzen J.L."/>
            <person name="Dawe R.K."/>
            <person name="Jiang J."/>
            <person name="Jiang N."/>
            <person name="Presting G.G."/>
            <person name="Wessler S.R."/>
            <person name="Aluru S."/>
            <person name="Martienssen R.A."/>
            <person name="Clifton S.W."/>
            <person name="McCombie W.R."/>
            <person name="Wing R.A."/>
            <person name="Wilson R.K."/>
        </authorList>
    </citation>
    <scope>NUCLEOTIDE SEQUENCE [LARGE SCALE GENOMIC DNA]</scope>
    <source>
        <strain evidence="10">cv. B73</strain>
    </source>
</reference>
<dbReference type="SUPFAM" id="SSF56112">
    <property type="entry name" value="Protein kinase-like (PK-like)"/>
    <property type="match status" value="1"/>
</dbReference>
<accession>A0A804PZ24</accession>
<evidence type="ECO:0000256" key="6">
    <source>
        <dbReference type="SAM" id="MobiDB-lite"/>
    </source>
</evidence>
<dbReference type="GO" id="GO:0004672">
    <property type="term" value="F:protein kinase activity"/>
    <property type="evidence" value="ECO:0007669"/>
    <property type="project" value="InterPro"/>
</dbReference>
<feature type="compositionally biased region" description="Low complexity" evidence="6">
    <location>
        <begin position="410"/>
        <end position="427"/>
    </location>
</feature>
<gene>
    <name evidence="9" type="primary">LOC100281100</name>
</gene>
<evidence type="ECO:0000256" key="7">
    <source>
        <dbReference type="SAM" id="SignalP"/>
    </source>
</evidence>
<dbReference type="InterPro" id="IPR011009">
    <property type="entry name" value="Kinase-like_dom_sf"/>
</dbReference>
<dbReference type="FunFam" id="3.30.200.20:FF:000489">
    <property type="entry name" value="Inactive receptor-like serine/threonine-protein kinase"/>
    <property type="match status" value="1"/>
</dbReference>
<keyword evidence="2 7" id="KW-0732">Signal</keyword>
<dbReference type="GO" id="GO:0012505">
    <property type="term" value="C:endomembrane system"/>
    <property type="evidence" value="ECO:0007669"/>
    <property type="project" value="UniProtKB-SubCell"/>
</dbReference>
<evidence type="ECO:0000256" key="3">
    <source>
        <dbReference type="ARBA" id="ARBA00022989"/>
    </source>
</evidence>
<feature type="chain" id="PRO_5032777633" description="Serine-threonine/tyrosine-protein kinase catalytic domain-containing protein" evidence="7">
    <location>
        <begin position="35"/>
        <end position="586"/>
    </location>
</feature>
<keyword evidence="1" id="KW-0812">Transmembrane</keyword>
<reference evidence="9" key="2">
    <citation type="submission" date="2019-07" db="EMBL/GenBank/DDBJ databases">
        <authorList>
            <person name="Seetharam A."/>
            <person name="Woodhouse M."/>
            <person name="Cannon E."/>
        </authorList>
    </citation>
    <scope>NUCLEOTIDE SEQUENCE [LARGE SCALE GENOMIC DNA]</scope>
    <source>
        <strain evidence="9">cv. B73</strain>
    </source>
</reference>
<evidence type="ECO:0000259" key="8">
    <source>
        <dbReference type="Pfam" id="PF07714"/>
    </source>
</evidence>
<evidence type="ECO:0000256" key="2">
    <source>
        <dbReference type="ARBA" id="ARBA00022729"/>
    </source>
</evidence>
<dbReference type="AlphaFoldDB" id="A0A804PZ24"/>
<dbReference type="Gene3D" id="3.30.200.20">
    <property type="entry name" value="Phosphorylase Kinase, domain 1"/>
    <property type="match status" value="1"/>
</dbReference>
<reference evidence="9" key="3">
    <citation type="submission" date="2021-05" db="UniProtKB">
        <authorList>
            <consortium name="EnsemblPlants"/>
        </authorList>
    </citation>
    <scope>IDENTIFICATION</scope>
    <source>
        <strain evidence="9">cv. B73</strain>
    </source>
</reference>
<feature type="compositionally biased region" description="Basic and acidic residues" evidence="6">
    <location>
        <begin position="541"/>
        <end position="557"/>
    </location>
</feature>
<feature type="compositionally biased region" description="Low complexity" evidence="6">
    <location>
        <begin position="449"/>
        <end position="462"/>
    </location>
</feature>
<keyword evidence="3" id="KW-1133">Transmembrane helix</keyword>
<dbReference type="PANTHER" id="PTHR46084:SF29">
    <property type="entry name" value="OS05G0353500 PROTEIN"/>
    <property type="match status" value="1"/>
</dbReference>
<dbReference type="InterPro" id="IPR001245">
    <property type="entry name" value="Ser-Thr/Tyr_kinase_cat_dom"/>
</dbReference>
<dbReference type="PANTHER" id="PTHR46084">
    <property type="entry name" value="PROTEIN MALE DISCOVERER 2"/>
    <property type="match status" value="1"/>
</dbReference>
<feature type="signal peptide" evidence="7">
    <location>
        <begin position="1"/>
        <end position="34"/>
    </location>
</feature>
<feature type="compositionally biased region" description="Basic residues" evidence="6">
    <location>
        <begin position="519"/>
        <end position="533"/>
    </location>
</feature>
<feature type="region of interest" description="Disordered" evidence="6">
    <location>
        <begin position="449"/>
        <end position="586"/>
    </location>
</feature>
<organism evidence="9 10">
    <name type="scientific">Zea mays</name>
    <name type="common">Maize</name>
    <dbReference type="NCBI Taxonomy" id="4577"/>
    <lineage>
        <taxon>Eukaryota</taxon>
        <taxon>Viridiplantae</taxon>
        <taxon>Streptophyta</taxon>
        <taxon>Embryophyta</taxon>
        <taxon>Tracheophyta</taxon>
        <taxon>Spermatophyta</taxon>
        <taxon>Magnoliopsida</taxon>
        <taxon>Liliopsida</taxon>
        <taxon>Poales</taxon>
        <taxon>Poaceae</taxon>
        <taxon>PACMAD clade</taxon>
        <taxon>Panicoideae</taxon>
        <taxon>Andropogonodae</taxon>
        <taxon>Andropogoneae</taxon>
        <taxon>Tripsacinae</taxon>
        <taxon>Zea</taxon>
    </lineage>
</organism>
<keyword evidence="4" id="KW-0472">Membrane</keyword>
<feature type="region of interest" description="Disordered" evidence="6">
    <location>
        <begin position="396"/>
        <end position="430"/>
    </location>
</feature>
<proteinExistence type="predicted"/>
<sequence>MLLRSRISSASMEKTRRHRVLAVLLLLVVVLVSALPDLGSCHKDDAGQGGTTNPEEDMVSVSEASRTTHHGDRTRKFLHEQQQQNRYWSGDFGDKVSSLTDSSQYPPDSGGSSSQSPASTFKPDQWQPWLPWAPKAPPPMSVPPAQAPAPFPAGVVSNPGHSIALPPQPAVVVPADAGSRPAVGAGVPAGGAGARPRSGGVGRPVYAMAAAGASLAAAAAVALLVLCYRSSSVVTVRPWATGLSGQLQKAFVTGVPSLKRSELEAACEDFSNVIGSLSDYMVYKGTLSTGVEIAVVSTTKNSAKEWSKHCESQFRKKITSLSRVNHKNFVNLLGYCQEEQPFTRMMVFEYAPNGTLFEHLHGSHSAALDCIGGALCVVLFDKVFCMRCSQRRRLPGLAHSPARGGRRRLLPGAHAPAEPAGDPAGAGHVHHLPHRRLRGQDLRRLLLRRAPPAGGEPVPVGAVGPGERGVQLRDGAAGDHDRPVHGVRRRPARGLGRGLPERGAAAPGRDGSRPAAVLPRRHRGQAGRRHQGLHRPGAQEAADHSGGRQAPEGDHCHVTRRGHPQGFAAVVGGAGDHLRRGQLRST</sequence>
<dbReference type="Gramene" id="Zm00001eb286460_T002">
    <property type="protein sequence ID" value="Zm00001eb286460_P002"/>
    <property type="gene ID" value="Zm00001eb286460"/>
</dbReference>
<evidence type="ECO:0000256" key="1">
    <source>
        <dbReference type="ARBA" id="ARBA00022692"/>
    </source>
</evidence>
<feature type="compositionally biased region" description="Low complexity" evidence="6">
    <location>
        <begin position="101"/>
        <end position="133"/>
    </location>
</feature>
<keyword evidence="10" id="KW-1185">Reference proteome</keyword>
<feature type="region of interest" description="Disordered" evidence="6">
    <location>
        <begin position="98"/>
        <end position="141"/>
    </location>
</feature>